<keyword evidence="4" id="KW-1185">Reference proteome</keyword>
<dbReference type="AlphaFoldDB" id="A0A251SFG8"/>
<feature type="region of interest" description="Disordered" evidence="1">
    <location>
        <begin position="35"/>
        <end position="179"/>
    </location>
</feature>
<name>A0A251SFG8_HELAN</name>
<dbReference type="Pfam" id="PF00786">
    <property type="entry name" value="PBD"/>
    <property type="match status" value="1"/>
</dbReference>
<proteinExistence type="predicted"/>
<reference evidence="4" key="1">
    <citation type="journal article" date="2017" name="Nature">
        <title>The sunflower genome provides insights into oil metabolism, flowering and Asterid evolution.</title>
        <authorList>
            <person name="Badouin H."/>
            <person name="Gouzy J."/>
            <person name="Grassa C.J."/>
            <person name="Murat F."/>
            <person name="Staton S.E."/>
            <person name="Cottret L."/>
            <person name="Lelandais-Briere C."/>
            <person name="Owens G.L."/>
            <person name="Carrere S."/>
            <person name="Mayjonade B."/>
            <person name="Legrand L."/>
            <person name="Gill N."/>
            <person name="Kane N.C."/>
            <person name="Bowers J.E."/>
            <person name="Hubner S."/>
            <person name="Bellec A."/>
            <person name="Berard A."/>
            <person name="Berges H."/>
            <person name="Blanchet N."/>
            <person name="Boniface M.C."/>
            <person name="Brunel D."/>
            <person name="Catrice O."/>
            <person name="Chaidir N."/>
            <person name="Claudel C."/>
            <person name="Donnadieu C."/>
            <person name="Faraut T."/>
            <person name="Fievet G."/>
            <person name="Helmstetter N."/>
            <person name="King M."/>
            <person name="Knapp S.J."/>
            <person name="Lai Z."/>
            <person name="Le Paslier M.C."/>
            <person name="Lippi Y."/>
            <person name="Lorenzon L."/>
            <person name="Mandel J.R."/>
            <person name="Marage G."/>
            <person name="Marchand G."/>
            <person name="Marquand E."/>
            <person name="Bret-Mestries E."/>
            <person name="Morien E."/>
            <person name="Nambeesan S."/>
            <person name="Nguyen T."/>
            <person name="Pegot-Espagnet P."/>
            <person name="Pouilly N."/>
            <person name="Raftis F."/>
            <person name="Sallet E."/>
            <person name="Schiex T."/>
            <person name="Thomas J."/>
            <person name="Vandecasteele C."/>
            <person name="Vares D."/>
            <person name="Vear F."/>
            <person name="Vautrin S."/>
            <person name="Crespi M."/>
            <person name="Mangin B."/>
            <person name="Burke J.M."/>
            <person name="Salse J."/>
            <person name="Munos S."/>
            <person name="Vincourt P."/>
            <person name="Rieseberg L.H."/>
            <person name="Langlade N.B."/>
        </authorList>
    </citation>
    <scope>NUCLEOTIDE SEQUENCE [LARGE SCALE GENOMIC DNA]</scope>
    <source>
        <strain evidence="4">cv. SF193</strain>
    </source>
</reference>
<dbReference type="Proteomes" id="UP000215914">
    <property type="component" value="Chromosome 14"/>
</dbReference>
<dbReference type="InterPro" id="IPR000095">
    <property type="entry name" value="CRIB_dom"/>
</dbReference>
<dbReference type="PANTHER" id="PTHR46325">
    <property type="entry name" value="CRIB DOMAIN-CONTAINING PROTEIN RIC8"/>
    <property type="match status" value="1"/>
</dbReference>
<sequence length="179" mass="19268">MMKGLLRGLRCLFDTGHHEKEPEIQIGAPTDVKHVAHIGCDGPSTPAPSWMNGYQSGSEAQPGETNAGSKDLGGTNSSLGDPHKARQSRRSSHGHESSNHRSRKNKSNNGESSANESSRTRRIKNSILGSETPEPETNVKKSRKKQGGEGTTRSSRTRNKDPSTTDSGCIDGVCQKPHD</sequence>
<evidence type="ECO:0000259" key="2">
    <source>
        <dbReference type="PROSITE" id="PS50108"/>
    </source>
</evidence>
<evidence type="ECO:0000256" key="1">
    <source>
        <dbReference type="SAM" id="MobiDB-lite"/>
    </source>
</evidence>
<dbReference type="PANTHER" id="PTHR46325:SF34">
    <property type="entry name" value="CRIB DOMAIN-CONTAINING PROTEIN-RELATED"/>
    <property type="match status" value="1"/>
</dbReference>
<accession>A0A251SFG8</accession>
<feature type="compositionally biased region" description="Low complexity" evidence="1">
    <location>
        <begin position="107"/>
        <end position="117"/>
    </location>
</feature>
<gene>
    <name evidence="3" type="ORF">HannXRQ_Chr14g0434941</name>
</gene>
<dbReference type="PROSITE" id="PS50108">
    <property type="entry name" value="CRIB"/>
    <property type="match status" value="1"/>
</dbReference>
<organism evidence="3 4">
    <name type="scientific">Helianthus annuus</name>
    <name type="common">Common sunflower</name>
    <dbReference type="NCBI Taxonomy" id="4232"/>
    <lineage>
        <taxon>Eukaryota</taxon>
        <taxon>Viridiplantae</taxon>
        <taxon>Streptophyta</taxon>
        <taxon>Embryophyta</taxon>
        <taxon>Tracheophyta</taxon>
        <taxon>Spermatophyta</taxon>
        <taxon>Magnoliopsida</taxon>
        <taxon>eudicotyledons</taxon>
        <taxon>Gunneridae</taxon>
        <taxon>Pentapetalae</taxon>
        <taxon>asterids</taxon>
        <taxon>campanulids</taxon>
        <taxon>Asterales</taxon>
        <taxon>Asteraceae</taxon>
        <taxon>Asteroideae</taxon>
        <taxon>Heliantheae alliance</taxon>
        <taxon>Heliantheae</taxon>
        <taxon>Helianthus</taxon>
    </lineage>
</organism>
<protein>
    <submittedName>
        <fullName evidence="3">Putative CRIB domain-containing protein</fullName>
    </submittedName>
</protein>
<dbReference type="EMBL" id="CM007903">
    <property type="protein sequence ID" value="OTF97473.1"/>
    <property type="molecule type" value="Genomic_DNA"/>
</dbReference>
<evidence type="ECO:0000313" key="3">
    <source>
        <dbReference type="EMBL" id="OTF97473.1"/>
    </source>
</evidence>
<dbReference type="InParanoid" id="A0A251SFG8"/>
<feature type="compositionally biased region" description="Polar residues" evidence="1">
    <location>
        <begin position="52"/>
        <end position="79"/>
    </location>
</feature>
<evidence type="ECO:0000313" key="4">
    <source>
        <dbReference type="Proteomes" id="UP000215914"/>
    </source>
</evidence>
<dbReference type="OMA" id="NNTTAEC"/>
<feature type="domain" description="CRIB" evidence="2">
    <location>
        <begin position="26"/>
        <end position="39"/>
    </location>
</feature>